<dbReference type="Gene3D" id="1.20.1250.20">
    <property type="entry name" value="MFS general substrate transporter like domains"/>
    <property type="match status" value="1"/>
</dbReference>
<evidence type="ECO:0000256" key="6">
    <source>
        <dbReference type="SAM" id="MobiDB-lite"/>
    </source>
</evidence>
<dbReference type="KEGG" id="slb:AWJ20_2585"/>
<dbReference type="SUPFAM" id="SSF103473">
    <property type="entry name" value="MFS general substrate transporter"/>
    <property type="match status" value="1"/>
</dbReference>
<feature type="transmembrane region" description="Helical" evidence="7">
    <location>
        <begin position="248"/>
        <end position="269"/>
    </location>
</feature>
<dbReference type="PROSITE" id="PS50850">
    <property type="entry name" value="MFS"/>
    <property type="match status" value="1"/>
</dbReference>
<dbReference type="InterPro" id="IPR036259">
    <property type="entry name" value="MFS_trans_sf"/>
</dbReference>
<keyword evidence="5 7" id="KW-0472">Membrane</keyword>
<evidence type="ECO:0000256" key="7">
    <source>
        <dbReference type="SAM" id="Phobius"/>
    </source>
</evidence>
<feature type="transmembrane region" description="Helical" evidence="7">
    <location>
        <begin position="528"/>
        <end position="548"/>
    </location>
</feature>
<evidence type="ECO:0000256" key="1">
    <source>
        <dbReference type="ARBA" id="ARBA00004141"/>
    </source>
</evidence>
<feature type="transmembrane region" description="Helical" evidence="7">
    <location>
        <begin position="121"/>
        <end position="142"/>
    </location>
</feature>
<feature type="region of interest" description="Disordered" evidence="6">
    <location>
        <begin position="1"/>
        <end position="26"/>
    </location>
</feature>
<dbReference type="FunFam" id="1.20.1250.20:FF:000011">
    <property type="entry name" value="MFS multidrug transporter, putative"/>
    <property type="match status" value="1"/>
</dbReference>
<evidence type="ECO:0000313" key="9">
    <source>
        <dbReference type="EMBL" id="ANB14966.1"/>
    </source>
</evidence>
<proteinExistence type="predicted"/>
<feature type="transmembrane region" description="Helical" evidence="7">
    <location>
        <begin position="281"/>
        <end position="302"/>
    </location>
</feature>
<comment type="subcellular location">
    <subcellularLocation>
        <location evidence="1">Membrane</location>
        <topology evidence="1">Multi-pass membrane protein</topology>
    </subcellularLocation>
</comment>
<gene>
    <name evidence="9" type="primary">TPO1</name>
    <name evidence="9" type="ORF">AWJ20_2585</name>
</gene>
<dbReference type="Proteomes" id="UP000189580">
    <property type="component" value="Chromosome b"/>
</dbReference>
<evidence type="ECO:0000256" key="5">
    <source>
        <dbReference type="ARBA" id="ARBA00023136"/>
    </source>
</evidence>
<evidence type="ECO:0000256" key="4">
    <source>
        <dbReference type="ARBA" id="ARBA00022989"/>
    </source>
</evidence>
<feature type="transmembrane region" description="Helical" evidence="7">
    <location>
        <begin position="492"/>
        <end position="516"/>
    </location>
</feature>
<feature type="transmembrane region" description="Helical" evidence="7">
    <location>
        <begin position="460"/>
        <end position="480"/>
    </location>
</feature>
<protein>
    <submittedName>
        <fullName evidence="9">Tpo1p</fullName>
    </submittedName>
</protein>
<feature type="transmembrane region" description="Helical" evidence="7">
    <location>
        <begin position="188"/>
        <end position="206"/>
    </location>
</feature>
<evidence type="ECO:0000256" key="2">
    <source>
        <dbReference type="ARBA" id="ARBA00022448"/>
    </source>
</evidence>
<sequence length="562" mass="61867">MEPKSYESTLVGSHEPAELDSSSSSVITNIMGGSPYRDIEKNDNLDDEPTLLVEERLAEQDFITRVLTNGSRHANDYADMDFAEGKKYPPLLNVDRELYRVDFSGPDDPIHPFNWPIYKKVLISASLCFSTFCVTWGSAIYAPSTQQIMSEFNVGLEVAILGVSVFVLGFASGPVVWAPCSELYGRKLPSVLSAFGFVLFIFGASTAKDIQTLIICRFFAGFLGAAPWAVVGGALADMFNPGQRGTAIACFMCVNFTGPVLAPIVGGFIVNSELHWRWTQYITGIMGTLALIADIFIIDESYHPVILSRKARSLREQTGNWAIYAPHDEVSVDLNDMVSRHLTRPLKMLFTEQILFLVSLYTAFLYGILYLFLEAYPIVFKEYGFKGGITNLPYIGVLVGILIGGTCNILIFEPYFTRQLIANGGKPIPQARLPAMMVGGIAFPMGLFWFAWTGSYPDKIHWIVPSLSGVLTGFGLFIIFPPAISYLVDIYLPFAASAMAATTLLRSTFGGIFPLFANPMFNGMGINWAGTLIACVGVLLCPVPFLFYRYGNQIIAKSKFAL</sequence>
<evidence type="ECO:0000259" key="8">
    <source>
        <dbReference type="PROSITE" id="PS50850"/>
    </source>
</evidence>
<dbReference type="GO" id="GO:0022857">
    <property type="term" value="F:transmembrane transporter activity"/>
    <property type="evidence" value="ECO:0007669"/>
    <property type="project" value="InterPro"/>
</dbReference>
<dbReference type="GeneID" id="30034512"/>
<dbReference type="CDD" id="cd17323">
    <property type="entry name" value="MFS_Tpo1_MDR_like"/>
    <property type="match status" value="1"/>
</dbReference>
<dbReference type="PANTHER" id="PTHR23502">
    <property type="entry name" value="MAJOR FACILITATOR SUPERFAMILY"/>
    <property type="match status" value="1"/>
</dbReference>
<dbReference type="InterPro" id="IPR020846">
    <property type="entry name" value="MFS_dom"/>
</dbReference>
<organism evidence="9 10">
    <name type="scientific">Sugiyamaella lignohabitans</name>
    <dbReference type="NCBI Taxonomy" id="796027"/>
    <lineage>
        <taxon>Eukaryota</taxon>
        <taxon>Fungi</taxon>
        <taxon>Dikarya</taxon>
        <taxon>Ascomycota</taxon>
        <taxon>Saccharomycotina</taxon>
        <taxon>Dipodascomycetes</taxon>
        <taxon>Dipodascales</taxon>
        <taxon>Trichomonascaceae</taxon>
        <taxon>Sugiyamaella</taxon>
    </lineage>
</organism>
<evidence type="ECO:0000256" key="3">
    <source>
        <dbReference type="ARBA" id="ARBA00022692"/>
    </source>
</evidence>
<keyword evidence="3 7" id="KW-0812">Transmembrane</keyword>
<feature type="transmembrane region" description="Helical" evidence="7">
    <location>
        <begin position="354"/>
        <end position="373"/>
    </location>
</feature>
<dbReference type="PANTHER" id="PTHR23502:SF31">
    <property type="entry name" value="POLYAMINE TRANSPORTER 1"/>
    <property type="match status" value="1"/>
</dbReference>
<feature type="transmembrane region" description="Helical" evidence="7">
    <location>
        <begin position="212"/>
        <end position="236"/>
    </location>
</feature>
<keyword evidence="4 7" id="KW-1133">Transmembrane helix</keyword>
<feature type="compositionally biased region" description="Polar residues" evidence="6">
    <location>
        <begin position="1"/>
        <end position="11"/>
    </location>
</feature>
<keyword evidence="10" id="KW-1185">Reference proteome</keyword>
<feature type="domain" description="Major facilitator superfamily (MFS) profile" evidence="8">
    <location>
        <begin position="123"/>
        <end position="562"/>
    </location>
</feature>
<keyword evidence="2" id="KW-0813">Transport</keyword>
<name>A0A161HX15_9ASCO</name>
<dbReference type="Pfam" id="PF07690">
    <property type="entry name" value="MFS_1"/>
    <property type="match status" value="1"/>
</dbReference>
<dbReference type="OrthoDB" id="9986881at2759"/>
<dbReference type="RefSeq" id="XP_018737443.1">
    <property type="nucleotide sequence ID" value="XM_018879535.1"/>
</dbReference>
<dbReference type="AlphaFoldDB" id="A0A161HX15"/>
<feature type="transmembrane region" description="Helical" evidence="7">
    <location>
        <begin position="154"/>
        <end position="176"/>
    </location>
</feature>
<dbReference type="EMBL" id="CP014503">
    <property type="protein sequence ID" value="ANB14966.1"/>
    <property type="molecule type" value="Genomic_DNA"/>
</dbReference>
<dbReference type="GO" id="GO:0005886">
    <property type="term" value="C:plasma membrane"/>
    <property type="evidence" value="ECO:0007669"/>
    <property type="project" value="TreeGrafter"/>
</dbReference>
<feature type="transmembrane region" description="Helical" evidence="7">
    <location>
        <begin position="433"/>
        <end position="454"/>
    </location>
</feature>
<dbReference type="InterPro" id="IPR011701">
    <property type="entry name" value="MFS"/>
</dbReference>
<feature type="transmembrane region" description="Helical" evidence="7">
    <location>
        <begin position="393"/>
        <end position="412"/>
    </location>
</feature>
<evidence type="ECO:0000313" key="10">
    <source>
        <dbReference type="Proteomes" id="UP000189580"/>
    </source>
</evidence>
<accession>A0A161HX15</accession>
<reference evidence="9 10" key="1">
    <citation type="submission" date="2016-02" db="EMBL/GenBank/DDBJ databases">
        <title>Complete genome sequence and transcriptome regulation of the pentose utilising yeast Sugiyamaella lignohabitans.</title>
        <authorList>
            <person name="Bellasio M."/>
            <person name="Peymann A."/>
            <person name="Valli M."/>
            <person name="Sipitzky M."/>
            <person name="Graf A."/>
            <person name="Sauer M."/>
            <person name="Marx H."/>
            <person name="Mattanovich D."/>
        </authorList>
    </citation>
    <scope>NUCLEOTIDE SEQUENCE [LARGE SCALE GENOMIC DNA]</scope>
    <source>
        <strain evidence="9 10">CBS 10342</strain>
    </source>
</reference>